<keyword evidence="5" id="KW-0808">Transferase</keyword>
<accession>A0A7H9AQE3</accession>
<comment type="pathway">
    <text evidence="2">Cofactor biosynthesis; thiamine diphosphate biosynthesis.</text>
</comment>
<keyword evidence="14" id="KW-1185">Reference proteome</keyword>
<evidence type="ECO:0000256" key="5">
    <source>
        <dbReference type="ARBA" id="ARBA00022679"/>
    </source>
</evidence>
<dbReference type="EMBL" id="CP058595">
    <property type="protein sequence ID" value="QLG45642.1"/>
    <property type="molecule type" value="Genomic_DNA"/>
</dbReference>
<dbReference type="KEGG" id="cagg:HYG79_09880"/>
<comment type="similarity">
    <text evidence="3">Belongs to the NMT1/THI5 family.</text>
</comment>
<dbReference type="InterPro" id="IPR015168">
    <property type="entry name" value="SsuA/THI5"/>
</dbReference>
<protein>
    <recommendedName>
        <fullName evidence="10">Thiamine pyrimidine synthase</fullName>
    </recommendedName>
</protein>
<dbReference type="InterPro" id="IPR027939">
    <property type="entry name" value="NMT1/THI5"/>
</dbReference>
<keyword evidence="8" id="KW-0784">Thiamine biosynthesis</keyword>
<evidence type="ECO:0000256" key="6">
    <source>
        <dbReference type="ARBA" id="ARBA00022723"/>
    </source>
</evidence>
<evidence type="ECO:0000256" key="8">
    <source>
        <dbReference type="ARBA" id="ARBA00022977"/>
    </source>
</evidence>
<dbReference type="Gene3D" id="3.40.190.10">
    <property type="entry name" value="Periplasmic binding protein-like II"/>
    <property type="match status" value="2"/>
</dbReference>
<evidence type="ECO:0000256" key="9">
    <source>
        <dbReference type="ARBA" id="ARBA00023004"/>
    </source>
</evidence>
<evidence type="ECO:0000256" key="2">
    <source>
        <dbReference type="ARBA" id="ARBA00004948"/>
    </source>
</evidence>
<evidence type="ECO:0000256" key="7">
    <source>
        <dbReference type="ARBA" id="ARBA00022898"/>
    </source>
</evidence>
<dbReference type="GO" id="GO:0009228">
    <property type="term" value="P:thiamine biosynthetic process"/>
    <property type="evidence" value="ECO:0007669"/>
    <property type="project" value="UniProtKB-KW"/>
</dbReference>
<keyword evidence="7" id="KW-0663">Pyridoxal phosphate</keyword>
<keyword evidence="6" id="KW-0479">Metal-binding</keyword>
<dbReference type="AlphaFoldDB" id="A0A7H9AQE3"/>
<feature type="domain" description="SsuA/THI5-like" evidence="12">
    <location>
        <begin position="13"/>
        <end position="229"/>
    </location>
</feature>
<dbReference type="Pfam" id="PF09084">
    <property type="entry name" value="NMT1"/>
    <property type="match status" value="1"/>
</dbReference>
<evidence type="ECO:0000256" key="3">
    <source>
        <dbReference type="ARBA" id="ARBA00009406"/>
    </source>
</evidence>
<proteinExistence type="inferred from homology"/>
<keyword evidence="9" id="KW-0408">Iron</keyword>
<comment type="catalytic activity">
    <reaction evidence="11">
        <text>N(6)-(pyridoxal phosphate)-L-lysyl-[4-amino-5-hydroxymethyl-2-methylpyrimidine phosphate synthase] + L-histidyl-[4-amino-5-hydroxymethyl-2-methylpyrimidine phosphate synthase] + 2 Fe(3+) + 4 H2O = L-lysyl-[4-amino-5-hydroxymethyl-2-methylpyrimidine phosphate synthase] + (2S)-2-amino-5-hydroxy-4-oxopentanoyl-[4-amino-5-hydroxymethyl-2-methylpyrimidine phosphate synthase] + 4-amino-2-methyl-5-(phosphooxymethyl)pyrimidine + 3-oxopropanoate + 2 Fe(2+) + 2 H(+)</text>
        <dbReference type="Rhea" id="RHEA:65756"/>
        <dbReference type="Rhea" id="RHEA-COMP:16892"/>
        <dbReference type="Rhea" id="RHEA-COMP:16893"/>
        <dbReference type="Rhea" id="RHEA-COMP:16894"/>
        <dbReference type="Rhea" id="RHEA-COMP:16895"/>
        <dbReference type="ChEBI" id="CHEBI:15377"/>
        <dbReference type="ChEBI" id="CHEBI:15378"/>
        <dbReference type="ChEBI" id="CHEBI:29033"/>
        <dbReference type="ChEBI" id="CHEBI:29034"/>
        <dbReference type="ChEBI" id="CHEBI:29969"/>
        <dbReference type="ChEBI" id="CHEBI:29979"/>
        <dbReference type="ChEBI" id="CHEBI:33190"/>
        <dbReference type="ChEBI" id="CHEBI:58354"/>
        <dbReference type="ChEBI" id="CHEBI:143915"/>
        <dbReference type="ChEBI" id="CHEBI:157692"/>
    </reaction>
    <physiologicalReaction direction="left-to-right" evidence="11">
        <dbReference type="Rhea" id="RHEA:65757"/>
    </physiologicalReaction>
</comment>
<comment type="function">
    <text evidence="1">Responsible for the formation of the pyrimidine heterocycle in the thiamine biosynthesis pathway. Catalyzes the formation of hydroxymethylpyrimidine phosphate (HMP-P) from histidine and pyridoxal phosphate (PLP). The protein uses PLP and the active site histidine to form HMP-P, generating an inactive enzyme. The enzyme can only undergo a single turnover, which suggests it is a suicide enzyme.</text>
</comment>
<dbReference type="PANTHER" id="PTHR31528">
    <property type="entry name" value="4-AMINO-5-HYDROXYMETHYL-2-METHYLPYRIMIDINE PHOSPHATE SYNTHASE THI11-RELATED"/>
    <property type="match status" value="1"/>
</dbReference>
<evidence type="ECO:0000313" key="14">
    <source>
        <dbReference type="Proteomes" id="UP000509302"/>
    </source>
</evidence>
<dbReference type="Proteomes" id="UP000509302">
    <property type="component" value="Chromosome"/>
</dbReference>
<gene>
    <name evidence="13" type="ORF">HYG79_09880</name>
</gene>
<dbReference type="GO" id="GO:0016740">
    <property type="term" value="F:transferase activity"/>
    <property type="evidence" value="ECO:0007669"/>
    <property type="project" value="UniProtKB-KW"/>
</dbReference>
<dbReference type="RefSeq" id="WP_179241929.1">
    <property type="nucleotide sequence ID" value="NZ_CP058595.1"/>
</dbReference>
<reference evidence="13 14" key="1">
    <citation type="journal article" date="2006" name="Int. J. Syst. Evol. Microbiol.">
        <title>Costertonia aggregata gen. nov., sp. nov., a mesophilic marine bacterium of the family Flavobacteriaceae, isolated from a mature biofilm.</title>
        <authorList>
            <person name="Kwon K.K."/>
            <person name="Lee Y.K."/>
            <person name="Lee H.K."/>
        </authorList>
    </citation>
    <scope>NUCLEOTIDE SEQUENCE [LARGE SCALE GENOMIC DNA]</scope>
    <source>
        <strain evidence="13 14">KCCM 42265</strain>
    </source>
</reference>
<evidence type="ECO:0000256" key="4">
    <source>
        <dbReference type="ARBA" id="ARBA00011738"/>
    </source>
</evidence>
<name>A0A7H9AQE3_9FLAO</name>
<dbReference type="GO" id="GO:0046872">
    <property type="term" value="F:metal ion binding"/>
    <property type="evidence" value="ECO:0007669"/>
    <property type="project" value="UniProtKB-KW"/>
</dbReference>
<dbReference type="SUPFAM" id="SSF53850">
    <property type="entry name" value="Periplasmic binding protein-like II"/>
    <property type="match status" value="1"/>
</dbReference>
<organism evidence="13 14">
    <name type="scientific">Costertonia aggregata</name>
    <dbReference type="NCBI Taxonomy" id="343403"/>
    <lineage>
        <taxon>Bacteria</taxon>
        <taxon>Pseudomonadati</taxon>
        <taxon>Bacteroidota</taxon>
        <taxon>Flavobacteriia</taxon>
        <taxon>Flavobacteriales</taxon>
        <taxon>Flavobacteriaceae</taxon>
        <taxon>Costertonia</taxon>
    </lineage>
</organism>
<sequence>MKKLKIALDWTANTNHTGFYVAQKKGFYSALGLEVELITPDSDNYTVTPAKKVELGDADFALCPFESILSYRTKKTPFDAVAIAAIFREDISAIAALASSGIKSPQDLDGKHYASYKARYEDGIVRQMIKNDGGNGTFEITYPDKLGIWETLLKNKADATWVFRNWEGVQAKNEGIALNMFKMSDYGIPYGYSPVIMASKKQVIANKTYFSNFLEATKKGYLYAQEHPEFGIECIAPFVAEQDKNIDLLQSQKFTSPYYGDKDNWGTLEENKVEAYLNWIYEMGLEKTILPFKDLVFKIHT</sequence>
<evidence type="ECO:0000313" key="13">
    <source>
        <dbReference type="EMBL" id="QLG45642.1"/>
    </source>
</evidence>
<evidence type="ECO:0000259" key="12">
    <source>
        <dbReference type="Pfam" id="PF09084"/>
    </source>
</evidence>
<comment type="subunit">
    <text evidence="4">Homodimer.</text>
</comment>
<evidence type="ECO:0000256" key="11">
    <source>
        <dbReference type="ARBA" id="ARBA00048179"/>
    </source>
</evidence>
<evidence type="ECO:0000256" key="1">
    <source>
        <dbReference type="ARBA" id="ARBA00003469"/>
    </source>
</evidence>
<evidence type="ECO:0000256" key="10">
    <source>
        <dbReference type="ARBA" id="ARBA00033171"/>
    </source>
</evidence>
<dbReference type="PANTHER" id="PTHR31528:SF1">
    <property type="entry name" value="4-AMINO-5-HYDROXYMETHYL-2-METHYLPYRIMIDINE PHOSPHATE SYNTHASE THI11-RELATED"/>
    <property type="match status" value="1"/>
</dbReference>